<evidence type="ECO:0000259" key="4">
    <source>
        <dbReference type="Pfam" id="PF05506"/>
    </source>
</evidence>
<dbReference type="InterPro" id="IPR006311">
    <property type="entry name" value="TAT_signal"/>
</dbReference>
<dbReference type="GO" id="GO:0034480">
    <property type="term" value="F:phosphatidylcholine phospholipase C activity"/>
    <property type="evidence" value="ECO:0007669"/>
    <property type="project" value="UniProtKB-EC"/>
</dbReference>
<dbReference type="Pfam" id="PF05506">
    <property type="entry name" value="PLipase_C_C"/>
    <property type="match status" value="2"/>
</dbReference>
<reference evidence="5 6" key="1">
    <citation type="submission" date="2019-08" db="EMBL/GenBank/DDBJ databases">
        <title>Complete genome sequence of Terriglobus albidus strain ORNL.</title>
        <authorList>
            <person name="Podar M."/>
        </authorList>
    </citation>
    <scope>NUCLEOTIDE SEQUENCE [LARGE SCALE GENOMIC DNA]</scope>
    <source>
        <strain evidence="5 6">ORNL</strain>
    </source>
</reference>
<evidence type="ECO:0000256" key="3">
    <source>
        <dbReference type="ARBA" id="ARBA00022801"/>
    </source>
</evidence>
<evidence type="ECO:0000313" key="6">
    <source>
        <dbReference type="Proteomes" id="UP000321820"/>
    </source>
</evidence>
<organism evidence="5 6">
    <name type="scientific">Terriglobus albidus</name>
    <dbReference type="NCBI Taxonomy" id="1592106"/>
    <lineage>
        <taxon>Bacteria</taxon>
        <taxon>Pseudomonadati</taxon>
        <taxon>Acidobacteriota</taxon>
        <taxon>Terriglobia</taxon>
        <taxon>Terriglobales</taxon>
        <taxon>Acidobacteriaceae</taxon>
        <taxon>Terriglobus</taxon>
    </lineage>
</organism>
<dbReference type="InterPro" id="IPR017767">
    <property type="entry name" value="PC-PLC"/>
</dbReference>
<dbReference type="InterPro" id="IPR017850">
    <property type="entry name" value="Alkaline_phosphatase_core_sf"/>
</dbReference>
<dbReference type="SUPFAM" id="SSF53649">
    <property type="entry name" value="Alkaline phosphatase-like"/>
    <property type="match status" value="1"/>
</dbReference>
<dbReference type="Pfam" id="PF04185">
    <property type="entry name" value="Phosphoesterase"/>
    <property type="match status" value="1"/>
</dbReference>
<evidence type="ECO:0000313" key="5">
    <source>
        <dbReference type="EMBL" id="QEE27226.1"/>
    </source>
</evidence>
<dbReference type="AlphaFoldDB" id="A0A5B9EAW5"/>
<dbReference type="EC" id="3.1.4.3" evidence="2"/>
<gene>
    <name evidence="5" type="ORF">FTW19_03875</name>
</gene>
<dbReference type="InterPro" id="IPR008475">
    <property type="entry name" value="PLipase_C_C"/>
</dbReference>
<dbReference type="PROSITE" id="PS51318">
    <property type="entry name" value="TAT"/>
    <property type="match status" value="1"/>
</dbReference>
<dbReference type="NCBIfam" id="TIGR03396">
    <property type="entry name" value="PC_PLC"/>
    <property type="match status" value="1"/>
</dbReference>
<evidence type="ECO:0000256" key="1">
    <source>
        <dbReference type="ARBA" id="ARBA00009717"/>
    </source>
</evidence>
<comment type="similarity">
    <text evidence="1">Belongs to the bacterial phospholipase C family.</text>
</comment>
<dbReference type="PANTHER" id="PTHR31956">
    <property type="entry name" value="NON-SPECIFIC PHOSPHOLIPASE C4-RELATED"/>
    <property type="match status" value="1"/>
</dbReference>
<dbReference type="GO" id="GO:0016042">
    <property type="term" value="P:lipid catabolic process"/>
    <property type="evidence" value="ECO:0007669"/>
    <property type="project" value="InterPro"/>
</dbReference>
<dbReference type="EMBL" id="CP042806">
    <property type="protein sequence ID" value="QEE27226.1"/>
    <property type="molecule type" value="Genomic_DNA"/>
</dbReference>
<dbReference type="RefSeq" id="WP_147646419.1">
    <property type="nucleotide sequence ID" value="NZ_CP042806.1"/>
</dbReference>
<dbReference type="Proteomes" id="UP000321820">
    <property type="component" value="Chromosome"/>
</dbReference>
<dbReference type="InterPro" id="IPR019546">
    <property type="entry name" value="TAT_signal_bac_arc"/>
</dbReference>
<accession>A0A5B9EAW5</accession>
<keyword evidence="3" id="KW-0378">Hydrolase</keyword>
<keyword evidence="6" id="KW-1185">Reference proteome</keyword>
<feature type="domain" description="Bacterial phospholipase C C-terminal" evidence="4">
    <location>
        <begin position="563"/>
        <end position="668"/>
    </location>
</feature>
<dbReference type="Gene3D" id="3.40.720.10">
    <property type="entry name" value="Alkaline Phosphatase, subunit A"/>
    <property type="match status" value="2"/>
</dbReference>
<evidence type="ECO:0000256" key="2">
    <source>
        <dbReference type="ARBA" id="ARBA00012018"/>
    </source>
</evidence>
<dbReference type="InterPro" id="IPR007312">
    <property type="entry name" value="Phosphoesterase"/>
</dbReference>
<dbReference type="OrthoDB" id="9770871at2"/>
<name>A0A5B9EAW5_9BACT</name>
<feature type="domain" description="Bacterial phospholipase C C-terminal" evidence="4">
    <location>
        <begin position="676"/>
        <end position="750"/>
    </location>
</feature>
<proteinExistence type="inferred from homology"/>
<sequence length="776" mass="86377">METRRSFLKKLAAVSGMAGVSGVIPETVQRAFAITPERGSTYLDAEHIVIVMQENRSFDHVFGTLQGVRGYNDPRAIRQANGNSVFLQTSMAGETFAPFRMDIHDTKATWMGSIAHSRHTQVDAWNRGHHNGWIDAKRPTNPDYAHVPMTMGHYTREDLPFHYALADAFTVCDQHYAGAMTSTTPNRSIFMTGTVRDKQRADSRVFMRNEQLAAGDLTWKTFPERLQDAGIEWKFYQNDLTHSTGMTHEEHQWLANFGCNILENFAAYFGENSRELHGRAFVTNAGDPHYHSLEAMKFEYDGREVAMNVPRGDVLHQFRKDVSEGKLPAVSWIAPPEKFSDHPTAPWFGAWWVSEIVDILTKNPEVWKKTILIYTYDENDGYFDHAPSFVAADPKNRATGRASEGIDTALEYMYVADEERQGVPTRQARNGPIGLGYRVPLVIASPWTRGGWVNSQLFEHSSTLQFLESFFAQKSGKQLREANISAWRRTVSGDLTSVFRPYNGEKVDLAFLQRNKVLEKIQSAKFKAIPSNFKKLSPEEIAGVNEAPSRSPLIAVQEKGVRPSSALPYELYVDGMHTENGFELHITAGNSVHGAKSSGAPFNVYVRETSIESGAKKIAGAPTNMVAATYTVKAGDTLRESFPWALFAKQEYHVEVVAPNGFYRGFRGGVKAGGLAVHVSYERKGSQLTGNATVSLQNKTQTPMKVTVQDNAYKGEPKQVTLAAGTGSSMVLDLSRQHGWYDFTVTQQGSETAFQYAGRVETGRSSFSDPLMGGTL</sequence>
<dbReference type="PANTHER" id="PTHR31956:SF1">
    <property type="entry name" value="NON-SPECIFIC PHOSPHOLIPASE C1"/>
    <property type="match status" value="1"/>
</dbReference>
<dbReference type="KEGG" id="talb:FTW19_03875"/>
<protein>
    <recommendedName>
        <fullName evidence="2">phospholipase C</fullName>
        <ecNumber evidence="2">3.1.4.3</ecNumber>
    </recommendedName>
</protein>
<dbReference type="NCBIfam" id="TIGR01409">
    <property type="entry name" value="TAT_signal_seq"/>
    <property type="match status" value="1"/>
</dbReference>